<evidence type="ECO:0000259" key="2">
    <source>
        <dbReference type="Pfam" id="PF07929"/>
    </source>
</evidence>
<dbReference type="SUPFAM" id="SSF159941">
    <property type="entry name" value="MM3350-like"/>
    <property type="match status" value="1"/>
</dbReference>
<dbReference type="EMBL" id="ANPE02000144">
    <property type="protein sequence ID" value="EMY33917.1"/>
    <property type="molecule type" value="Genomic_DNA"/>
</dbReference>
<dbReference type="RefSeq" id="WP_005269439.1">
    <property type="nucleotide sequence ID" value="NZ_ANPE02000144.1"/>
</dbReference>
<dbReference type="InterPro" id="IPR024047">
    <property type="entry name" value="MM3350-like_sf"/>
</dbReference>
<evidence type="ECO:0000313" key="3">
    <source>
        <dbReference type="EMBL" id="EMY33917.1"/>
    </source>
</evidence>
<feature type="domain" description="Plasmid pRiA4b Orf3-like" evidence="2">
    <location>
        <begin position="452"/>
        <end position="627"/>
    </location>
</feature>
<name>N1V1H3_9MICC</name>
<proteinExistence type="predicted"/>
<organism evidence="3 4">
    <name type="scientific">Arthrobacter crystallopoietes BAB-32</name>
    <dbReference type="NCBI Taxonomy" id="1246476"/>
    <lineage>
        <taxon>Bacteria</taxon>
        <taxon>Bacillati</taxon>
        <taxon>Actinomycetota</taxon>
        <taxon>Actinomycetes</taxon>
        <taxon>Micrococcales</taxon>
        <taxon>Micrococcaceae</taxon>
        <taxon>Crystallibacter</taxon>
    </lineage>
</organism>
<feature type="region of interest" description="Disordered" evidence="1">
    <location>
        <begin position="426"/>
        <end position="447"/>
    </location>
</feature>
<feature type="region of interest" description="Disordered" evidence="1">
    <location>
        <begin position="1"/>
        <end position="25"/>
    </location>
</feature>
<gene>
    <name evidence="3" type="ORF">D477_012340</name>
</gene>
<dbReference type="Proteomes" id="UP000010729">
    <property type="component" value="Unassembled WGS sequence"/>
</dbReference>
<dbReference type="PANTHER" id="PTHR41878">
    <property type="entry name" value="LEXA REPRESSOR-RELATED"/>
    <property type="match status" value="1"/>
</dbReference>
<reference evidence="3 4" key="1">
    <citation type="journal article" date="2013" name="Genome Announc.">
        <title>Draft Genome Sequence of Arthrobacter crystallopoietes Strain BAB-32, Revealing Genes for Bioremediation.</title>
        <authorList>
            <person name="Joshi M.N."/>
            <person name="Pandit A.S."/>
            <person name="Sharma A."/>
            <person name="Pandya R.V."/>
            <person name="Desai S.M."/>
            <person name="Saxena A.K."/>
            <person name="Bagatharia S.B."/>
        </authorList>
    </citation>
    <scope>NUCLEOTIDE SEQUENCE [LARGE SCALE GENOMIC DNA]</scope>
    <source>
        <strain evidence="3 4">BAB-32</strain>
    </source>
</reference>
<sequence length="641" mass="68344">MAKKNQGRKNKGGRNRSGDPRKKAAGQGAISLGFVRAERALDPLLPDFVDWFAQDLGPAEEAVAYLDIMKAVAATYSDATGDASVTGFDPDHVSGLLAAIEATDPDEAVVVFEAFHCFIDFLHATGRWSRSEEDYQAVHAMLSDPGAEEGLPLIEVPELSSAEEAEALDALPLVQRARGLLEWLGAGKPVTATGALRLKDVEGAAASIGVAARGRSVQTAATEDTLPGLGDAPVASDQGKPAMVVQSMHEVPVLGTLWRTLAEEGLIEISPTGAVPQADGISPLSGASAEERLEELQVLIVGYLQNAVLDVDESQPWETAAAAIQVAVLVAGCTADPAPVERFQDVEAAGSEPAAVQARVAVRTAYARLQELAELGLVHIDTHITVPEALVRCIAFAFEEEYELDVDYPELAAEAVGMPEPVLPQAGGAAKQLGQPPARPASKRKAGTPSSVYQLKIMLSRSKPPIWRRVLVPSDIWLDQLHLVVQRSFDWECYHLHNFQVGGRGGRVYAPVDQDAYGDPPLDEATVALSDVLTGVGRKLEYTYDFGDDWVHVITLEKILPADPEGPLPRCTGGRGRAPMEDSGGVWGWTAAVEAANDPKHPAHQDYREMLGLEAGEKVDPKAFSVDQVNASLGLFAGRLS</sequence>
<dbReference type="AlphaFoldDB" id="N1V1H3"/>
<protein>
    <recommendedName>
        <fullName evidence="2">Plasmid pRiA4b Orf3-like domain-containing protein</fullName>
    </recommendedName>
</protein>
<feature type="compositionally biased region" description="Basic residues" evidence="1">
    <location>
        <begin position="1"/>
        <end position="14"/>
    </location>
</feature>
<keyword evidence="4" id="KW-1185">Reference proteome</keyword>
<evidence type="ECO:0000256" key="1">
    <source>
        <dbReference type="SAM" id="MobiDB-lite"/>
    </source>
</evidence>
<dbReference type="InterPro" id="IPR012912">
    <property type="entry name" value="Plasmid_pRiA4b_Orf3-like"/>
</dbReference>
<comment type="caution">
    <text evidence="3">The sequence shown here is derived from an EMBL/GenBank/DDBJ whole genome shotgun (WGS) entry which is preliminary data.</text>
</comment>
<dbReference type="OrthoDB" id="9816539at2"/>
<accession>N1V1H3</accession>
<dbReference type="Pfam" id="PF07929">
    <property type="entry name" value="PRiA4_ORF3"/>
    <property type="match status" value="1"/>
</dbReference>
<dbReference type="Gene3D" id="3.10.290.30">
    <property type="entry name" value="MM3350-like"/>
    <property type="match status" value="1"/>
</dbReference>
<dbReference type="PANTHER" id="PTHR41878:SF1">
    <property type="entry name" value="TNPR PROTEIN"/>
    <property type="match status" value="1"/>
</dbReference>
<evidence type="ECO:0000313" key="4">
    <source>
        <dbReference type="Proteomes" id="UP000010729"/>
    </source>
</evidence>